<evidence type="ECO:0008006" key="3">
    <source>
        <dbReference type="Google" id="ProtNLM"/>
    </source>
</evidence>
<name>A0AAV7PNH3_PLEWA</name>
<dbReference type="AlphaFoldDB" id="A0AAV7PNH3"/>
<gene>
    <name evidence="1" type="ORF">NDU88_007159</name>
</gene>
<keyword evidence="2" id="KW-1185">Reference proteome</keyword>
<proteinExistence type="predicted"/>
<reference evidence="1" key="1">
    <citation type="journal article" date="2022" name="bioRxiv">
        <title>Sequencing and chromosome-scale assembly of the giantPleurodeles waltlgenome.</title>
        <authorList>
            <person name="Brown T."/>
            <person name="Elewa A."/>
            <person name="Iarovenko S."/>
            <person name="Subramanian E."/>
            <person name="Araus A.J."/>
            <person name="Petzold A."/>
            <person name="Susuki M."/>
            <person name="Suzuki K.-i.T."/>
            <person name="Hayashi T."/>
            <person name="Toyoda A."/>
            <person name="Oliveira C."/>
            <person name="Osipova E."/>
            <person name="Leigh N.D."/>
            <person name="Simon A."/>
            <person name="Yun M.H."/>
        </authorList>
    </citation>
    <scope>NUCLEOTIDE SEQUENCE</scope>
    <source>
        <strain evidence="1">20211129_DDA</strain>
        <tissue evidence="1">Liver</tissue>
    </source>
</reference>
<evidence type="ECO:0000313" key="2">
    <source>
        <dbReference type="Proteomes" id="UP001066276"/>
    </source>
</evidence>
<dbReference type="Proteomes" id="UP001066276">
    <property type="component" value="Chromosome 7"/>
</dbReference>
<sequence>MRSKAGSSVGCCTPGDTLIFSEGAAPSAWLEAGALLVACMLLKLLDDSEGSDRMYERQLLRYPPRGFKVLRHILIDWLVVVSQLRPTGNCIRYVFASDGTLAAPSCDVLLLMVGSSFSVLNDAS</sequence>
<evidence type="ECO:0000313" key="1">
    <source>
        <dbReference type="EMBL" id="KAJ1128784.1"/>
    </source>
</evidence>
<protein>
    <recommendedName>
        <fullName evidence="3">Cyclin N-terminal domain-containing protein</fullName>
    </recommendedName>
</protein>
<accession>A0AAV7PNH3</accession>
<comment type="caution">
    <text evidence="1">The sequence shown here is derived from an EMBL/GenBank/DDBJ whole genome shotgun (WGS) entry which is preliminary data.</text>
</comment>
<dbReference type="EMBL" id="JANPWB010000011">
    <property type="protein sequence ID" value="KAJ1128784.1"/>
    <property type="molecule type" value="Genomic_DNA"/>
</dbReference>
<organism evidence="1 2">
    <name type="scientific">Pleurodeles waltl</name>
    <name type="common">Iberian ribbed newt</name>
    <dbReference type="NCBI Taxonomy" id="8319"/>
    <lineage>
        <taxon>Eukaryota</taxon>
        <taxon>Metazoa</taxon>
        <taxon>Chordata</taxon>
        <taxon>Craniata</taxon>
        <taxon>Vertebrata</taxon>
        <taxon>Euteleostomi</taxon>
        <taxon>Amphibia</taxon>
        <taxon>Batrachia</taxon>
        <taxon>Caudata</taxon>
        <taxon>Salamandroidea</taxon>
        <taxon>Salamandridae</taxon>
        <taxon>Pleurodelinae</taxon>
        <taxon>Pleurodeles</taxon>
    </lineage>
</organism>